<gene>
    <name evidence="9" type="ORF">ABSL23_01090</name>
</gene>
<comment type="catalytic activity">
    <reaction evidence="7">
        <text>L-histidinol phosphate + H2O = L-histidinol + phosphate</text>
        <dbReference type="Rhea" id="RHEA:14465"/>
        <dbReference type="ChEBI" id="CHEBI:15377"/>
        <dbReference type="ChEBI" id="CHEBI:43474"/>
        <dbReference type="ChEBI" id="CHEBI:57699"/>
        <dbReference type="ChEBI" id="CHEBI:57980"/>
        <dbReference type="EC" id="3.1.3.15"/>
    </reaction>
</comment>
<feature type="domain" description="PHP" evidence="8">
    <location>
        <begin position="4"/>
        <end position="159"/>
    </location>
</feature>
<dbReference type="AlphaFoldDB" id="A0AAU8C9C8"/>
<dbReference type="SUPFAM" id="SSF89550">
    <property type="entry name" value="PHP domain-like"/>
    <property type="match status" value="1"/>
</dbReference>
<organism evidence="9">
    <name type="scientific">Halobacterium sp. NMX12-1</name>
    <dbReference type="NCBI Taxonomy" id="3166650"/>
    <lineage>
        <taxon>Archaea</taxon>
        <taxon>Methanobacteriati</taxon>
        <taxon>Methanobacteriota</taxon>
        <taxon>Stenosarchaea group</taxon>
        <taxon>Halobacteria</taxon>
        <taxon>Halobacteriales</taxon>
        <taxon>Halobacteriaceae</taxon>
        <taxon>Halobacterium</taxon>
    </lineage>
</organism>
<name>A0AAU8C9C8_9EURY</name>
<dbReference type="PANTHER" id="PTHR21039">
    <property type="entry name" value="HISTIDINOL PHOSPHATASE-RELATED"/>
    <property type="match status" value="1"/>
</dbReference>
<dbReference type="GO" id="GO:0000105">
    <property type="term" value="P:L-histidine biosynthetic process"/>
    <property type="evidence" value="ECO:0007669"/>
    <property type="project" value="UniProtKB-KW"/>
</dbReference>
<evidence type="ECO:0000256" key="6">
    <source>
        <dbReference type="ARBA" id="ARBA00023102"/>
    </source>
</evidence>
<accession>A0AAU8C9C8</accession>
<keyword evidence="9" id="KW-0614">Plasmid</keyword>
<dbReference type="PANTHER" id="PTHR21039:SF0">
    <property type="entry name" value="HISTIDINOL-PHOSPHATASE"/>
    <property type="match status" value="1"/>
</dbReference>
<reference evidence="9" key="1">
    <citation type="submission" date="2024-06" db="EMBL/GenBank/DDBJ databases">
        <title>Genome Sequence of an extremely halophilic archaeon isolated from Permian era halite, Salado Formation, Carlsbad, New Mexico: Halobacterium sp. strain NMX12-1.</title>
        <authorList>
            <person name="Sotoa L."/>
            <person name="DasSarma P."/>
            <person name="Anton B.P."/>
            <person name="Vincze T."/>
            <person name="Verma I."/>
            <person name="Eralp B."/>
            <person name="Powers D.W."/>
            <person name="Dozier B.L."/>
            <person name="Roberts R.J."/>
            <person name="DasSarma S."/>
        </authorList>
    </citation>
    <scope>NUCLEOTIDE SEQUENCE</scope>
    <source>
        <strain evidence="9">NMX12-1</strain>
        <plasmid evidence="9">pNMX12-1_234</plasmid>
    </source>
</reference>
<evidence type="ECO:0000256" key="5">
    <source>
        <dbReference type="ARBA" id="ARBA00022801"/>
    </source>
</evidence>
<dbReference type="GeneID" id="91107702"/>
<dbReference type="GO" id="GO:0005737">
    <property type="term" value="C:cytoplasm"/>
    <property type="evidence" value="ECO:0007669"/>
    <property type="project" value="TreeGrafter"/>
</dbReference>
<evidence type="ECO:0000256" key="4">
    <source>
        <dbReference type="ARBA" id="ARBA00022605"/>
    </source>
</evidence>
<dbReference type="RefSeq" id="WP_353633347.1">
    <property type="nucleotide sequence ID" value="NZ_CP159203.1"/>
</dbReference>
<protein>
    <recommendedName>
        <fullName evidence="3">histidinol-phosphatase</fullName>
        <ecNumber evidence="3">3.1.3.15</ecNumber>
    </recommendedName>
</protein>
<dbReference type="Gene3D" id="3.20.20.140">
    <property type="entry name" value="Metal-dependent hydrolases"/>
    <property type="match status" value="1"/>
</dbReference>
<comment type="pathway">
    <text evidence="1">Amino-acid biosynthesis; L-histidine biosynthesis; L-histidine from 5-phospho-alpha-D-ribose 1-diphosphate: step 8/9.</text>
</comment>
<evidence type="ECO:0000259" key="8">
    <source>
        <dbReference type="Pfam" id="PF02811"/>
    </source>
</evidence>
<keyword evidence="5" id="KW-0378">Hydrolase</keyword>
<evidence type="ECO:0000256" key="1">
    <source>
        <dbReference type="ARBA" id="ARBA00004970"/>
    </source>
</evidence>
<evidence type="ECO:0000313" key="9">
    <source>
        <dbReference type="EMBL" id="XCF15232.1"/>
    </source>
</evidence>
<dbReference type="EMBL" id="CP159203">
    <property type="protein sequence ID" value="XCF15232.1"/>
    <property type="molecule type" value="Genomic_DNA"/>
</dbReference>
<dbReference type="InterPro" id="IPR004013">
    <property type="entry name" value="PHP_dom"/>
</dbReference>
<dbReference type="InterPro" id="IPR010140">
    <property type="entry name" value="Histidinol_P_phosphatase_HisJ"/>
</dbReference>
<dbReference type="Pfam" id="PF02811">
    <property type="entry name" value="PHP"/>
    <property type="match status" value="1"/>
</dbReference>
<evidence type="ECO:0000256" key="3">
    <source>
        <dbReference type="ARBA" id="ARBA00013085"/>
    </source>
</evidence>
<dbReference type="InterPro" id="IPR016195">
    <property type="entry name" value="Pol/histidinol_Pase-like"/>
</dbReference>
<sequence length="266" mass="29590">MQTDVHTHTTYSDGSSLEAMISAAEDAGLSALGLTDHCIVTDDEFGRRAKYDLVETYQQRREDIDAARDATDLRLYDAAEVSYVEGTESEIAAFLETADFAYTIGSVHFAGQYNYTSATQYATADAHQRRAAVERYYDAVVALVESELFDVVGHLDLPERIPALRRYTTRADYERVVRALTDSETIPEVNAGRVHRSLGRVHPDPGMLELFTEYDIQFVFGSDSHAPAELGQRVPVLRTLADTHDLASTQAHNSDHAARILQKTDD</sequence>
<dbReference type="EC" id="3.1.3.15" evidence="3"/>
<comment type="similarity">
    <text evidence="2">Belongs to the PHP hydrolase family. HisK subfamily.</text>
</comment>
<evidence type="ECO:0000256" key="2">
    <source>
        <dbReference type="ARBA" id="ARBA00009152"/>
    </source>
</evidence>
<keyword evidence="4" id="KW-0028">Amino-acid biosynthesis</keyword>
<dbReference type="GO" id="GO:0004401">
    <property type="term" value="F:histidinol-phosphatase activity"/>
    <property type="evidence" value="ECO:0007669"/>
    <property type="project" value="UniProtKB-EC"/>
</dbReference>
<proteinExistence type="inferred from homology"/>
<evidence type="ECO:0000256" key="7">
    <source>
        <dbReference type="ARBA" id="ARBA00049158"/>
    </source>
</evidence>
<geneLocation type="plasmid" evidence="9">
    <name>pNMX12-1_234</name>
</geneLocation>
<keyword evidence="6" id="KW-0368">Histidine biosynthesis</keyword>
<dbReference type="KEGG" id="hanx:ABSL23_01090"/>